<evidence type="ECO:0000313" key="3">
    <source>
        <dbReference type="Proteomes" id="UP000002494"/>
    </source>
</evidence>
<dbReference type="AGR" id="RGD:1566099"/>
<reference evidence="2" key="1">
    <citation type="submission" date="2024-01" db="EMBL/GenBank/DDBJ databases">
        <title>GRCr8: a new rat reference genome assembly contstructed from accurate long reads and long range scaffolding.</title>
        <authorList>
            <person name="Doris P.A."/>
            <person name="Kalbfleisch T."/>
            <person name="Li K."/>
            <person name="Howe K."/>
            <person name="Wood J."/>
        </authorList>
    </citation>
    <scope>NUCLEOTIDE SEQUENCE [LARGE SCALE GENOMIC DNA]</scope>
    <source>
        <strain evidence="2">Brown Norway</strain>
    </source>
</reference>
<dbReference type="InterPro" id="IPR040807">
    <property type="entry name" value="DUF5522"/>
</dbReference>
<dbReference type="HOGENOM" id="CLU_141359_0_0_1"/>
<dbReference type="Ensembl" id="ENSRNOT00000066601.4">
    <property type="protein sequence ID" value="ENSRNOP00000062192.2"/>
    <property type="gene ID" value="ENSRNOG00000043374.4"/>
</dbReference>
<sequence>MAAQGIRALSRQALGRSPPWAEDFRQQLCSTLHSASEGACGGSAPGSWGTAEEEQRHPVNRELTPAERHIAELHRAACAVRPAPACPAASAPARVRPPDPEAGPGPEVLGAAGPLAWAGRPGASAQKVLRETRSHFCVPDREAGQLSYLDPATGYVVLTRLAHLQRGACCGSACRHCPYGQVNVKDPSKKKQFNSYFYV</sequence>
<dbReference type="OMA" id="CSVARED"/>
<organism evidence="2 3">
    <name type="scientific">Rattus norvegicus</name>
    <name type="common">Rat</name>
    <dbReference type="NCBI Taxonomy" id="10116"/>
    <lineage>
        <taxon>Eukaryota</taxon>
        <taxon>Metazoa</taxon>
        <taxon>Chordata</taxon>
        <taxon>Craniata</taxon>
        <taxon>Vertebrata</taxon>
        <taxon>Euteleostomi</taxon>
        <taxon>Mammalia</taxon>
        <taxon>Eutheria</taxon>
        <taxon>Euarchontoglires</taxon>
        <taxon>Glires</taxon>
        <taxon>Rodentia</taxon>
        <taxon>Myomorpha</taxon>
        <taxon>Muroidea</taxon>
        <taxon>Muridae</taxon>
        <taxon>Murinae</taxon>
        <taxon>Rattus</taxon>
    </lineage>
</organism>
<dbReference type="RGD" id="1566099">
    <property type="gene designation" value="C13h1orf53"/>
</dbReference>
<dbReference type="PANTHER" id="PTHR21037:SF2">
    <property type="entry name" value="SIMILAR TO NOVEL PROTEIN"/>
    <property type="match status" value="1"/>
</dbReference>
<evidence type="ECO:0000313" key="4">
    <source>
        <dbReference type="RGD" id="1566099"/>
    </source>
</evidence>
<proteinExistence type="predicted"/>
<dbReference type="PANTHER" id="PTHR21037">
    <property type="entry name" value="39S RIBOSOMAL PROTEIN L14, MITOCHONDRIAL"/>
    <property type="match status" value="1"/>
</dbReference>
<dbReference type="Pfam" id="PF17653">
    <property type="entry name" value="DUF5522"/>
    <property type="match status" value="1"/>
</dbReference>
<evidence type="ECO:0000313" key="2">
    <source>
        <dbReference type="Ensembl" id="ENSRNOP00000062192.2"/>
    </source>
</evidence>
<keyword evidence="3" id="KW-1185">Reference proteome</keyword>
<reference evidence="2" key="3">
    <citation type="submission" date="2025-09" db="UniProtKB">
        <authorList>
            <consortium name="Ensembl"/>
        </authorList>
    </citation>
    <scope>IDENTIFICATION</scope>
    <source>
        <strain evidence="2">Brown Norway</strain>
    </source>
</reference>
<reference evidence="2" key="2">
    <citation type="submission" date="2025-08" db="UniProtKB">
        <authorList>
            <consortium name="Ensembl"/>
        </authorList>
    </citation>
    <scope>IDENTIFICATION</scope>
    <source>
        <strain evidence="2">Brown Norway</strain>
    </source>
</reference>
<dbReference type="GeneTree" id="ENSGT00390000016548"/>
<name>F7EXE9_RAT</name>
<feature type="region of interest" description="Disordered" evidence="1">
    <location>
        <begin position="35"/>
        <end position="59"/>
    </location>
</feature>
<dbReference type="Proteomes" id="UP000002494">
    <property type="component" value="Chromosome 13"/>
</dbReference>
<evidence type="ECO:0000256" key="1">
    <source>
        <dbReference type="SAM" id="MobiDB-lite"/>
    </source>
</evidence>
<dbReference type="AlphaFoldDB" id="F7EXE9"/>
<gene>
    <name evidence="2 4" type="primary">C13h1orf53</name>
    <name evidence="4" type="synonym">RGD1566099</name>
</gene>
<protein>
    <submittedName>
        <fullName evidence="2">Similar to human chromosome 1 open reading frame 53</fullName>
    </submittedName>
</protein>
<accession>F7EXE9</accession>